<name>A0A7C5YA65_CALS0</name>
<dbReference type="Pfam" id="PF00528">
    <property type="entry name" value="BPD_transp_1"/>
    <property type="match status" value="1"/>
</dbReference>
<accession>A0A7C5YA65</accession>
<comment type="caution">
    <text evidence="9">The sequence shown here is derived from an EMBL/GenBank/DDBJ whole genome shotgun (WGS) entry which is preliminary data.</text>
</comment>
<feature type="transmembrane region" description="Helical" evidence="7">
    <location>
        <begin position="192"/>
        <end position="210"/>
    </location>
</feature>
<gene>
    <name evidence="9" type="primary">phnE</name>
    <name evidence="9" type="ORF">ENM42_01295</name>
</gene>
<evidence type="ECO:0000259" key="8">
    <source>
        <dbReference type="PROSITE" id="PS50928"/>
    </source>
</evidence>
<dbReference type="Gene3D" id="1.10.3720.10">
    <property type="entry name" value="MetI-like"/>
    <property type="match status" value="1"/>
</dbReference>
<feature type="transmembrane region" description="Helical" evidence="7">
    <location>
        <begin position="216"/>
        <end position="239"/>
    </location>
</feature>
<dbReference type="NCBIfam" id="TIGR01097">
    <property type="entry name" value="PhnE"/>
    <property type="match status" value="1"/>
</dbReference>
<dbReference type="EMBL" id="DRXS01000071">
    <property type="protein sequence ID" value="HHR40443.1"/>
    <property type="molecule type" value="Genomic_DNA"/>
</dbReference>
<feature type="domain" description="ABC transmembrane type-1" evidence="8">
    <location>
        <begin position="54"/>
        <end position="236"/>
    </location>
</feature>
<keyword evidence="6 7" id="KW-0472">Membrane</keyword>
<reference evidence="9" key="1">
    <citation type="journal article" date="2020" name="mSystems">
        <title>Genome- and Community-Level Interaction Insights into Carbon Utilization and Element Cycling Functions of Hydrothermarchaeota in Hydrothermal Sediment.</title>
        <authorList>
            <person name="Zhou Z."/>
            <person name="Liu Y."/>
            <person name="Xu W."/>
            <person name="Pan J."/>
            <person name="Luo Z.H."/>
            <person name="Li M."/>
        </authorList>
    </citation>
    <scope>NUCLEOTIDE SEQUENCE [LARGE SCALE GENOMIC DNA]</scope>
    <source>
        <strain evidence="9">SpSt-1084</strain>
    </source>
</reference>
<evidence type="ECO:0000256" key="5">
    <source>
        <dbReference type="ARBA" id="ARBA00022989"/>
    </source>
</evidence>
<evidence type="ECO:0000256" key="6">
    <source>
        <dbReference type="ARBA" id="ARBA00023136"/>
    </source>
</evidence>
<evidence type="ECO:0000256" key="4">
    <source>
        <dbReference type="ARBA" id="ARBA00022692"/>
    </source>
</evidence>
<dbReference type="PANTHER" id="PTHR30043:SF1">
    <property type="entry name" value="ABC TRANSPORT SYSTEM PERMEASE PROTEIN P69"/>
    <property type="match status" value="1"/>
</dbReference>
<evidence type="ECO:0000256" key="7">
    <source>
        <dbReference type="RuleBase" id="RU363032"/>
    </source>
</evidence>
<evidence type="ECO:0000256" key="3">
    <source>
        <dbReference type="ARBA" id="ARBA00022475"/>
    </source>
</evidence>
<organism evidence="9">
    <name type="scientific">Caldiarchaeum subterraneum</name>
    <dbReference type="NCBI Taxonomy" id="311458"/>
    <lineage>
        <taxon>Archaea</taxon>
        <taxon>Nitrososphaerota</taxon>
        <taxon>Candidatus Caldarchaeales</taxon>
        <taxon>Candidatus Caldarchaeaceae</taxon>
        <taxon>Candidatus Caldarchaeum</taxon>
    </lineage>
</organism>
<evidence type="ECO:0000256" key="1">
    <source>
        <dbReference type="ARBA" id="ARBA00004651"/>
    </source>
</evidence>
<dbReference type="GO" id="GO:0005886">
    <property type="term" value="C:plasma membrane"/>
    <property type="evidence" value="ECO:0007669"/>
    <property type="project" value="UniProtKB-SubCell"/>
</dbReference>
<evidence type="ECO:0000313" key="9">
    <source>
        <dbReference type="EMBL" id="HHR40443.1"/>
    </source>
</evidence>
<dbReference type="PANTHER" id="PTHR30043">
    <property type="entry name" value="PHOSPHONATES TRANSPORT SYSTEM PERMEASE PROTEIN"/>
    <property type="match status" value="1"/>
</dbReference>
<keyword evidence="5 7" id="KW-1133">Transmembrane helix</keyword>
<dbReference type="SUPFAM" id="SSF161098">
    <property type="entry name" value="MetI-like"/>
    <property type="match status" value="1"/>
</dbReference>
<dbReference type="InterPro" id="IPR005769">
    <property type="entry name" value="PhnE/PtxC"/>
</dbReference>
<dbReference type="InterPro" id="IPR000515">
    <property type="entry name" value="MetI-like"/>
</dbReference>
<dbReference type="PROSITE" id="PS50928">
    <property type="entry name" value="ABC_TM1"/>
    <property type="match status" value="1"/>
</dbReference>
<feature type="transmembrane region" description="Helical" evidence="7">
    <location>
        <begin position="60"/>
        <end position="84"/>
    </location>
</feature>
<evidence type="ECO:0000256" key="2">
    <source>
        <dbReference type="ARBA" id="ARBA00022448"/>
    </source>
</evidence>
<proteinExistence type="inferred from homology"/>
<dbReference type="InterPro" id="IPR035906">
    <property type="entry name" value="MetI-like_sf"/>
</dbReference>
<dbReference type="GO" id="GO:0015416">
    <property type="term" value="F:ABC-type phosphonate transporter activity"/>
    <property type="evidence" value="ECO:0007669"/>
    <property type="project" value="InterPro"/>
</dbReference>
<keyword evidence="3" id="KW-1003">Cell membrane</keyword>
<protein>
    <submittedName>
        <fullName evidence="9">Phosphonate ABC transporter, permease protein PhnE</fullName>
    </submittedName>
</protein>
<dbReference type="AlphaFoldDB" id="A0A7C5YA65"/>
<comment type="similarity">
    <text evidence="7">Belongs to the binding-protein-dependent transport system permease family.</text>
</comment>
<dbReference type="CDD" id="cd06261">
    <property type="entry name" value="TM_PBP2"/>
    <property type="match status" value="1"/>
</dbReference>
<keyword evidence="4 7" id="KW-0812">Transmembrane</keyword>
<sequence>MTYVLFIAAFVYSASQLGFTDFQRLSRGVANLAALLTEMFPPSFDTLPETTAALLETVQIAFVGTVVGFVLALPASAFAMRNIFPSYVTSPVRAFLGFVRTVPALFWAVVFVIAVGLGPLAGTLAVAVYSFGYLSKLLYEAFEAVDAEVLDALKVTGASRLVLVRQAVFTESMNNIVSQLLFMFEYNIRSSAVLGFVGAGGVGFLMISYIESLRYGNFTTVLLLTLATVIAIDLASGYIRKKFLPGFRPST</sequence>
<keyword evidence="2 7" id="KW-0813">Transport</keyword>
<comment type="subcellular location">
    <subcellularLocation>
        <location evidence="1 7">Cell membrane</location>
        <topology evidence="1 7">Multi-pass membrane protein</topology>
    </subcellularLocation>
</comment>
<feature type="transmembrane region" description="Helical" evidence="7">
    <location>
        <begin position="104"/>
        <end position="129"/>
    </location>
</feature>